<reference evidence="3 4" key="1">
    <citation type="submission" date="2023-07" db="EMBL/GenBank/DDBJ databases">
        <title>Closed genoem sequence of Methanosarcinaceae archaeon Ac7.</title>
        <authorList>
            <person name="Poehlein A."/>
            <person name="Protasov E."/>
            <person name="Platt K."/>
            <person name="Reeh H."/>
            <person name="Daniel R."/>
            <person name="Brune A."/>
        </authorList>
    </citation>
    <scope>NUCLEOTIDE SEQUENCE [LARGE SCALE GENOMIC DNA]</scope>
    <source>
        <strain evidence="3 4">Ac7</strain>
    </source>
</reference>
<dbReference type="GeneID" id="89229481"/>
<feature type="domain" description="DUF1829" evidence="2">
    <location>
        <begin position="163"/>
        <end position="248"/>
    </location>
</feature>
<evidence type="ECO:0000259" key="2">
    <source>
        <dbReference type="Pfam" id="PF08862"/>
    </source>
</evidence>
<proteinExistence type="predicted"/>
<dbReference type="AlphaFoldDB" id="A0AA96V1P6"/>
<dbReference type="RefSeq" id="WP_338102899.1">
    <property type="nucleotide sequence ID" value="NZ_CP131060.1"/>
</dbReference>
<organism evidence="3 4">
    <name type="scientific">Methanolapillus millepedarum</name>
    <dbReference type="NCBI Taxonomy" id="3028296"/>
    <lineage>
        <taxon>Archaea</taxon>
        <taxon>Methanobacteriati</taxon>
        <taxon>Methanobacteriota</taxon>
        <taxon>Stenosarchaea group</taxon>
        <taxon>Methanomicrobia</taxon>
        <taxon>Methanosarcinales</taxon>
        <taxon>Methanosarcinaceae</taxon>
        <taxon>Methanolapillus</taxon>
    </lineage>
</organism>
<gene>
    <name evidence="3" type="ORF">MsAc7_03610</name>
</gene>
<name>A0AA96V1P6_9EURY</name>
<dbReference type="Pfam" id="PF08862">
    <property type="entry name" value="DUF1829"/>
    <property type="match status" value="1"/>
</dbReference>
<accession>A0AA96V1P6</accession>
<dbReference type="Pfam" id="PF08861">
    <property type="entry name" value="DUF1828"/>
    <property type="match status" value="1"/>
</dbReference>
<feature type="domain" description="DUF1828" evidence="1">
    <location>
        <begin position="34"/>
        <end position="122"/>
    </location>
</feature>
<evidence type="ECO:0000313" key="4">
    <source>
        <dbReference type="Proteomes" id="UP001303587"/>
    </source>
</evidence>
<dbReference type="Proteomes" id="UP001303587">
    <property type="component" value="Chromosome"/>
</dbReference>
<dbReference type="InterPro" id="IPR014961">
    <property type="entry name" value="DUF1829"/>
</dbReference>
<protein>
    <recommendedName>
        <fullName evidence="5">DUF1828 domain-containing protein</fullName>
    </recommendedName>
</protein>
<sequence>MQIDEAGRLSEKHARWILEQTTFREISGCIEITTPFLDRHNDCLRLYVQKENGGYILTDCGEIIQDLEDCGYFLDTPKRKESLNNVLNGFNVRMEGNRIYSQATDENYPLVYNNMIQALISIDDLFQTSYSMLPYAENLFYNDVSEWLSSHKIRYSPHIKLSGKTGYNHEFHFLIPKSENLPERFIQTLAQPQKEKIEKLIWQWEDSKAGRPENVLLYTILNDKTSISKSLVSALKNYDIQPLLWSCREKTVSELAG</sequence>
<evidence type="ECO:0000313" key="3">
    <source>
        <dbReference type="EMBL" id="WNY24834.1"/>
    </source>
</evidence>
<dbReference type="EMBL" id="CP131060">
    <property type="protein sequence ID" value="WNY24834.1"/>
    <property type="molecule type" value="Genomic_DNA"/>
</dbReference>
<dbReference type="InterPro" id="IPR014960">
    <property type="entry name" value="DUF1828"/>
</dbReference>
<evidence type="ECO:0000259" key="1">
    <source>
        <dbReference type="Pfam" id="PF08861"/>
    </source>
</evidence>
<keyword evidence="4" id="KW-1185">Reference proteome</keyword>
<evidence type="ECO:0008006" key="5">
    <source>
        <dbReference type="Google" id="ProtNLM"/>
    </source>
</evidence>